<feature type="domain" description="DUF418" evidence="2">
    <location>
        <begin position="242"/>
        <end position="396"/>
    </location>
</feature>
<feature type="transmembrane region" description="Helical" evidence="1">
    <location>
        <begin position="147"/>
        <end position="169"/>
    </location>
</feature>
<evidence type="ECO:0000313" key="3">
    <source>
        <dbReference type="EMBL" id="KEO89593.1"/>
    </source>
</evidence>
<dbReference type="Pfam" id="PF04235">
    <property type="entry name" value="DUF418"/>
    <property type="match status" value="1"/>
</dbReference>
<evidence type="ECO:0000313" key="4">
    <source>
        <dbReference type="Proteomes" id="UP000027866"/>
    </source>
</evidence>
<keyword evidence="1" id="KW-1133">Transmembrane helix</keyword>
<sequence length="402" mass="43023">MVAPQPSSGRIAELDALRGIAVIGIVWMNVHVFALPIQAYYNPLAWGGESPLDRLVWAASFVFVEDKFRTLFAMLFGAGCLILFDRGRAASGPGKAWRAHYARMAVLFAIGLVHAILLANNDILRAYALAGLALPLLAPLSPRALVAVAIGLMALHVGAGIVTFGGGLYDWHMGRFSSDATFFMERNFGTDPAAVSFMLERGQETLRERVVRRVEGMPGQLSAIAASLPLNLSAIALGMAFWRGGMLAGRWRTFRLQRLAAVCALVAVPALLALAWFVAESGFPGALTGAASLVLSAPFDTLLGIAYAALAMAFFTPGGFATRRLATVGRLSLTNYLMTSVILASIFASWGFGLFGTVSRAEAFAFGFVPIMAMLAWSPTWIARFGQGPLERLWRGISGLFG</sequence>
<dbReference type="Proteomes" id="UP000027866">
    <property type="component" value="Unassembled WGS sequence"/>
</dbReference>
<feature type="transmembrane region" description="Helical" evidence="1">
    <location>
        <begin position="96"/>
        <end position="117"/>
    </location>
</feature>
<dbReference type="PANTHER" id="PTHR30590">
    <property type="entry name" value="INNER MEMBRANE PROTEIN"/>
    <property type="match status" value="1"/>
</dbReference>
<feature type="transmembrane region" description="Helical" evidence="1">
    <location>
        <begin position="221"/>
        <end position="244"/>
    </location>
</feature>
<feature type="transmembrane region" description="Helical" evidence="1">
    <location>
        <begin position="336"/>
        <end position="357"/>
    </location>
</feature>
<protein>
    <recommendedName>
        <fullName evidence="2">DUF418 domain-containing protein</fullName>
    </recommendedName>
</protein>
<proteinExistence type="predicted"/>
<comment type="caution">
    <text evidence="3">The sequence shown here is derived from an EMBL/GenBank/DDBJ whole genome shotgun (WGS) entry which is preliminary data.</text>
</comment>
<accession>A0A074MCN6</accession>
<dbReference type="EMBL" id="JMIX01000014">
    <property type="protein sequence ID" value="KEO89593.1"/>
    <property type="molecule type" value="Genomic_DNA"/>
</dbReference>
<keyword evidence="1" id="KW-0812">Transmembrane</keyword>
<dbReference type="InterPro" id="IPR007349">
    <property type="entry name" value="DUF418"/>
</dbReference>
<keyword evidence="4" id="KW-1185">Reference proteome</keyword>
<dbReference type="PANTHER" id="PTHR30590:SF2">
    <property type="entry name" value="INNER MEMBRANE PROTEIN"/>
    <property type="match status" value="1"/>
</dbReference>
<organism evidence="3 4">
    <name type="scientific">Erythrobacter litoralis</name>
    <dbReference type="NCBI Taxonomy" id="39960"/>
    <lineage>
        <taxon>Bacteria</taxon>
        <taxon>Pseudomonadati</taxon>
        <taxon>Pseudomonadota</taxon>
        <taxon>Alphaproteobacteria</taxon>
        <taxon>Sphingomonadales</taxon>
        <taxon>Erythrobacteraceae</taxon>
        <taxon>Erythrobacter/Porphyrobacter group</taxon>
        <taxon>Erythrobacter</taxon>
    </lineage>
</organism>
<reference evidence="3 4" key="1">
    <citation type="submission" date="2014-04" db="EMBL/GenBank/DDBJ databases">
        <title>A comprehensive comparison of genomes of Erythrobacter spp. Strains.</title>
        <authorList>
            <person name="Zheng Q."/>
        </authorList>
    </citation>
    <scope>NUCLEOTIDE SEQUENCE [LARGE SCALE GENOMIC DNA]</scope>
    <source>
        <strain evidence="3 4">DSM 8509</strain>
    </source>
</reference>
<evidence type="ECO:0000256" key="1">
    <source>
        <dbReference type="SAM" id="Phobius"/>
    </source>
</evidence>
<feature type="transmembrane region" description="Helical" evidence="1">
    <location>
        <begin position="290"/>
        <end position="315"/>
    </location>
</feature>
<gene>
    <name evidence="3" type="ORF">EH32_03570</name>
</gene>
<feature type="transmembrane region" description="Helical" evidence="1">
    <location>
        <begin position="68"/>
        <end position="84"/>
    </location>
</feature>
<dbReference type="InterPro" id="IPR052529">
    <property type="entry name" value="Bact_Transport_Assoc"/>
</dbReference>
<feature type="transmembrane region" description="Helical" evidence="1">
    <location>
        <begin position="20"/>
        <end position="41"/>
    </location>
</feature>
<name>A0A074MCN6_9SPHN</name>
<feature type="transmembrane region" description="Helical" evidence="1">
    <location>
        <begin position="123"/>
        <end position="140"/>
    </location>
</feature>
<keyword evidence="1" id="KW-0472">Membrane</keyword>
<evidence type="ECO:0000259" key="2">
    <source>
        <dbReference type="Pfam" id="PF04235"/>
    </source>
</evidence>
<dbReference type="AlphaFoldDB" id="A0A074MCN6"/>
<feature type="transmembrane region" description="Helical" evidence="1">
    <location>
        <begin position="256"/>
        <end position="278"/>
    </location>
</feature>
<feature type="transmembrane region" description="Helical" evidence="1">
    <location>
        <begin position="363"/>
        <end position="383"/>
    </location>
</feature>